<feature type="transmembrane region" description="Helical" evidence="8">
    <location>
        <begin position="167"/>
        <end position="188"/>
    </location>
</feature>
<feature type="transmembrane region" description="Helical" evidence="8">
    <location>
        <begin position="408"/>
        <end position="427"/>
    </location>
</feature>
<keyword evidence="5 8" id="KW-1133">Transmembrane helix</keyword>
<dbReference type="InterPro" id="IPR003918">
    <property type="entry name" value="NADH_UbQ_OxRdtase"/>
</dbReference>
<keyword evidence="3" id="KW-1003">Cell membrane</keyword>
<evidence type="ECO:0000256" key="6">
    <source>
        <dbReference type="ARBA" id="ARBA00023136"/>
    </source>
</evidence>
<feature type="transmembrane region" description="Helical" evidence="8">
    <location>
        <begin position="137"/>
        <end position="155"/>
    </location>
</feature>
<dbReference type="EMBL" id="PDOA01000004">
    <property type="protein sequence ID" value="PWC29324.1"/>
    <property type="molecule type" value="Genomic_DNA"/>
</dbReference>
<dbReference type="OrthoDB" id="9768329at2"/>
<dbReference type="PRINTS" id="PR01437">
    <property type="entry name" value="NUOXDRDTASE4"/>
</dbReference>
<dbReference type="PANTHER" id="PTHR42703:SF1">
    <property type="entry name" value="NA(+)_H(+) ANTIPORTER SUBUNIT D1"/>
    <property type="match status" value="1"/>
</dbReference>
<feature type="transmembrane region" description="Helical" evidence="8">
    <location>
        <begin position="113"/>
        <end position="131"/>
    </location>
</feature>
<gene>
    <name evidence="10" type="ORF">CR165_09170</name>
</gene>
<comment type="subcellular location">
    <subcellularLocation>
        <location evidence="1">Cell membrane</location>
        <topology evidence="1">Multi-pass membrane protein</topology>
    </subcellularLocation>
    <subcellularLocation>
        <location evidence="7">Membrane</location>
        <topology evidence="7">Multi-pass membrane protein</topology>
    </subcellularLocation>
</comment>
<dbReference type="NCBIfam" id="NF009306">
    <property type="entry name" value="PRK12663.1"/>
    <property type="match status" value="1"/>
</dbReference>
<dbReference type="Pfam" id="PF00361">
    <property type="entry name" value="Proton_antipo_M"/>
    <property type="match status" value="1"/>
</dbReference>
<dbReference type="AlphaFoldDB" id="A0A2U1V618"/>
<evidence type="ECO:0000313" key="10">
    <source>
        <dbReference type="EMBL" id="PWC29324.1"/>
    </source>
</evidence>
<proteinExistence type="inferred from homology"/>
<accession>A0A2U1V618</accession>
<dbReference type="InterPro" id="IPR050586">
    <property type="entry name" value="CPA3_Na-H_Antiporter_D"/>
</dbReference>
<reference evidence="11" key="1">
    <citation type="submission" date="2017-10" db="EMBL/GenBank/DDBJ databases">
        <authorList>
            <person name="Toshchakov S.V."/>
            <person name="Goeva M.A."/>
        </authorList>
    </citation>
    <scope>NUCLEOTIDE SEQUENCE [LARGE SCALE GENOMIC DNA]</scope>
    <source>
        <strain evidence="11">JR1/69-1-13</strain>
    </source>
</reference>
<evidence type="ECO:0000313" key="11">
    <source>
        <dbReference type="Proteomes" id="UP000245048"/>
    </source>
</evidence>
<feature type="transmembrane region" description="Helical" evidence="8">
    <location>
        <begin position="280"/>
        <end position="301"/>
    </location>
</feature>
<dbReference type="InterPro" id="IPR001750">
    <property type="entry name" value="ND/Mrp_TM"/>
</dbReference>
<keyword evidence="11" id="KW-1185">Reference proteome</keyword>
<evidence type="ECO:0000256" key="8">
    <source>
        <dbReference type="SAM" id="Phobius"/>
    </source>
</evidence>
<dbReference type="GO" id="GO:0005886">
    <property type="term" value="C:plasma membrane"/>
    <property type="evidence" value="ECO:0007669"/>
    <property type="project" value="UniProtKB-SubCell"/>
</dbReference>
<dbReference type="Proteomes" id="UP000245048">
    <property type="component" value="Unassembled WGS sequence"/>
</dbReference>
<feature type="transmembrane region" description="Helical" evidence="8">
    <location>
        <begin position="245"/>
        <end position="268"/>
    </location>
</feature>
<feature type="transmembrane region" description="Helical" evidence="8">
    <location>
        <begin position="313"/>
        <end position="337"/>
    </location>
</feature>
<evidence type="ECO:0000256" key="1">
    <source>
        <dbReference type="ARBA" id="ARBA00004651"/>
    </source>
</evidence>
<feature type="transmembrane region" description="Helical" evidence="8">
    <location>
        <begin position="448"/>
        <end position="469"/>
    </location>
</feature>
<evidence type="ECO:0000259" key="9">
    <source>
        <dbReference type="Pfam" id="PF00361"/>
    </source>
</evidence>
<protein>
    <submittedName>
        <fullName evidence="10">Na+/H+ antiporter subunit D</fullName>
    </submittedName>
</protein>
<feature type="transmembrane region" description="Helical" evidence="8">
    <location>
        <begin position="373"/>
        <end position="396"/>
    </location>
</feature>
<evidence type="ECO:0000256" key="4">
    <source>
        <dbReference type="ARBA" id="ARBA00022692"/>
    </source>
</evidence>
<feature type="domain" description="NADH:quinone oxidoreductase/Mrp antiporter transmembrane" evidence="9">
    <location>
        <begin position="133"/>
        <end position="423"/>
    </location>
</feature>
<sequence>MSGMLLAQAVLWPVAIPLATAALAACCWQRLAAQRAISAAGVLLMFAATLLLLWQVRAEGVQAVQFGGWAAPFGVSFVADRFSAAMAAITGLMAFATWLFGQADIRRREERAGFHPLFHGMLAGVNGAFLTGDIFNLYVWFEVMLITAMGLLVIGRTRAQLDGVLKYAVLNLFSTLIFLMAVALLYGVAGTLNMADLAVVLPQAGPSLTLTISALLLLCGFGIKAGYFPLFFWLPASYHTASITVAAIFAGLLTKVGVYACFRVFTLIFTVEGSGLREILAVMAACTMLFGVFGAAVQWDVRRILSFHIVSQIGYMLLGLAVATPAALAGGIFYIIHHIVVKANLFLLAGAIHRASGTFDLRQSGGLMRRSPLLAALFLVPALSLGGIPPLSGFWAKFMVIDASFRGGQGWLAAVALVTGILTLYSMTKIWMEAFWKDPLMPRPTARAVPAPMLAAIALLAAVTVAIGLQAEPFVAYAQSAAQALVDPSDYIAAVLGAVPAEGGAMAEPRP</sequence>
<feature type="transmembrane region" description="Helical" evidence="8">
    <location>
        <begin position="84"/>
        <end position="101"/>
    </location>
</feature>
<evidence type="ECO:0000256" key="3">
    <source>
        <dbReference type="ARBA" id="ARBA00022475"/>
    </source>
</evidence>
<organism evidence="10 11">
    <name type="scientific">Teichococcus aestuarii</name>
    <dbReference type="NCBI Taxonomy" id="568898"/>
    <lineage>
        <taxon>Bacteria</taxon>
        <taxon>Pseudomonadati</taxon>
        <taxon>Pseudomonadota</taxon>
        <taxon>Alphaproteobacteria</taxon>
        <taxon>Acetobacterales</taxon>
        <taxon>Roseomonadaceae</taxon>
        <taxon>Roseomonas</taxon>
    </lineage>
</organism>
<keyword evidence="6 8" id="KW-0472">Membrane</keyword>
<dbReference type="PANTHER" id="PTHR42703">
    <property type="entry name" value="NADH DEHYDROGENASE"/>
    <property type="match status" value="1"/>
</dbReference>
<dbReference type="GO" id="GO:0008137">
    <property type="term" value="F:NADH dehydrogenase (ubiquinone) activity"/>
    <property type="evidence" value="ECO:0007669"/>
    <property type="project" value="InterPro"/>
</dbReference>
<name>A0A2U1V618_9PROT</name>
<feature type="transmembrane region" description="Helical" evidence="8">
    <location>
        <begin position="208"/>
        <end position="233"/>
    </location>
</feature>
<feature type="transmembrane region" description="Helical" evidence="8">
    <location>
        <begin position="34"/>
        <end position="54"/>
    </location>
</feature>
<evidence type="ECO:0000256" key="2">
    <source>
        <dbReference type="ARBA" id="ARBA00005346"/>
    </source>
</evidence>
<evidence type="ECO:0000256" key="7">
    <source>
        <dbReference type="RuleBase" id="RU000320"/>
    </source>
</evidence>
<evidence type="ECO:0000256" key="5">
    <source>
        <dbReference type="ARBA" id="ARBA00022989"/>
    </source>
</evidence>
<comment type="similarity">
    <text evidence="2">Belongs to the CPA3 antiporters (TC 2.A.63) subunit D family.</text>
</comment>
<keyword evidence="4 7" id="KW-0812">Transmembrane</keyword>
<comment type="caution">
    <text evidence="10">The sequence shown here is derived from an EMBL/GenBank/DDBJ whole genome shotgun (WGS) entry which is preliminary data.</text>
</comment>
<dbReference type="GO" id="GO:0042773">
    <property type="term" value="P:ATP synthesis coupled electron transport"/>
    <property type="evidence" value="ECO:0007669"/>
    <property type="project" value="InterPro"/>
</dbReference>